<dbReference type="SUPFAM" id="SSF53335">
    <property type="entry name" value="S-adenosyl-L-methionine-dependent methyltransferases"/>
    <property type="match status" value="1"/>
</dbReference>
<evidence type="ECO:0000313" key="3">
    <source>
        <dbReference type="Proteomes" id="UP001155280"/>
    </source>
</evidence>
<dbReference type="AlphaFoldDB" id="A0A9X2RD88"/>
<keyword evidence="2" id="KW-0489">Methyltransferase</keyword>
<dbReference type="InterPro" id="IPR029063">
    <property type="entry name" value="SAM-dependent_MTases_sf"/>
</dbReference>
<dbReference type="RefSeq" id="WP_241552064.1">
    <property type="nucleotide sequence ID" value="NZ_JANCNS010000003.1"/>
</dbReference>
<accession>A0A9X2RD88</accession>
<proteinExistence type="predicted"/>
<dbReference type="Proteomes" id="UP001155280">
    <property type="component" value="Unassembled WGS sequence"/>
</dbReference>
<name>A0A9X2RD88_9FLAO</name>
<dbReference type="EMBL" id="JANCNS010000003">
    <property type="protein sequence ID" value="MCP9201190.1"/>
    <property type="molecule type" value="Genomic_DNA"/>
</dbReference>
<sequence length="233" mass="26802">MGKNKDIFGTAIRAYFENKDETDIEVHSPDFEDDVIPISYLFRDFDEMPEIEKTALELCFGKVLDVGCGAGSHSLYLQDELKLDCLAIDTSEAAIEIARKRGVKNTSNQDFFQLKDERFDTILMLMNGSGIIGKLENLQGFFTHARSILNETGQILMDSSDLIFLFDDEVPEGNHYYGELKFSMSYKNERSEEFDWLYIDEKLLKKRASENKFSCEIVKKGSHYDYLAVLKPY</sequence>
<dbReference type="InterPro" id="IPR025714">
    <property type="entry name" value="Methyltranfer_dom"/>
</dbReference>
<reference evidence="2" key="1">
    <citation type="submission" date="2022-07" db="EMBL/GenBank/DDBJ databases">
        <title>Gramela sediminis sp. nov., isolated from deep-sea sediment of the Indian Ocean.</title>
        <authorList>
            <person name="Shi H."/>
        </authorList>
    </citation>
    <scope>NUCLEOTIDE SEQUENCE</scope>
    <source>
        <strain evidence="2">GC03-9</strain>
    </source>
</reference>
<protein>
    <submittedName>
        <fullName evidence="2">Class I SAM-dependent methyltransferase</fullName>
    </submittedName>
</protein>
<dbReference type="GO" id="GO:0008168">
    <property type="term" value="F:methyltransferase activity"/>
    <property type="evidence" value="ECO:0007669"/>
    <property type="project" value="UniProtKB-KW"/>
</dbReference>
<evidence type="ECO:0000313" key="2">
    <source>
        <dbReference type="EMBL" id="MCP9201190.1"/>
    </source>
</evidence>
<gene>
    <name evidence="2" type="ORF">MKO06_14855</name>
</gene>
<comment type="caution">
    <text evidence="2">The sequence shown here is derived from an EMBL/GenBank/DDBJ whole genome shotgun (WGS) entry which is preliminary data.</text>
</comment>
<keyword evidence="3" id="KW-1185">Reference proteome</keyword>
<feature type="domain" description="Methyltransferase" evidence="1">
    <location>
        <begin position="62"/>
        <end position="180"/>
    </location>
</feature>
<dbReference type="Pfam" id="PF13847">
    <property type="entry name" value="Methyltransf_31"/>
    <property type="match status" value="1"/>
</dbReference>
<keyword evidence="2" id="KW-0808">Transferase</keyword>
<organism evidence="2 3">
    <name type="scientific">Christiangramia oceanisediminis</name>
    <dbReference type="NCBI Taxonomy" id="2920386"/>
    <lineage>
        <taxon>Bacteria</taxon>
        <taxon>Pseudomonadati</taxon>
        <taxon>Bacteroidota</taxon>
        <taxon>Flavobacteriia</taxon>
        <taxon>Flavobacteriales</taxon>
        <taxon>Flavobacteriaceae</taxon>
        <taxon>Christiangramia</taxon>
    </lineage>
</organism>
<dbReference type="GO" id="GO:0032259">
    <property type="term" value="P:methylation"/>
    <property type="evidence" value="ECO:0007669"/>
    <property type="project" value="UniProtKB-KW"/>
</dbReference>
<dbReference type="CDD" id="cd02440">
    <property type="entry name" value="AdoMet_MTases"/>
    <property type="match status" value="1"/>
</dbReference>
<dbReference type="Gene3D" id="3.40.50.150">
    <property type="entry name" value="Vaccinia Virus protein VP39"/>
    <property type="match status" value="1"/>
</dbReference>
<evidence type="ECO:0000259" key="1">
    <source>
        <dbReference type="Pfam" id="PF13847"/>
    </source>
</evidence>